<feature type="signal peptide" evidence="1">
    <location>
        <begin position="1"/>
        <end position="21"/>
    </location>
</feature>
<dbReference type="Gene3D" id="1.10.110.10">
    <property type="entry name" value="Plant lipid-transfer and hydrophobic proteins"/>
    <property type="match status" value="1"/>
</dbReference>
<sequence length="110" mass="11454">MGTAGSAPVLLLTLVIAAAAASPSPSPSSSSICNVKVSELAECIPAITGKSPRQPTKSCCSAMLKADLHCLCEYESQFRKFGVDPANALALPRKCGLKLPKDCKKKTYLG</sequence>
<dbReference type="InterPro" id="IPR044741">
    <property type="entry name" value="NsLTP-like"/>
</dbReference>
<dbReference type="OrthoDB" id="656626at2759"/>
<dbReference type="EMBL" id="NKXS01001107">
    <property type="protein sequence ID" value="PIN20545.1"/>
    <property type="molecule type" value="Genomic_DNA"/>
</dbReference>
<feature type="domain" description="Bifunctional inhibitor/plant lipid transfer protein/seed storage helical" evidence="2">
    <location>
        <begin position="14"/>
        <end position="100"/>
    </location>
</feature>
<dbReference type="GO" id="GO:0009627">
    <property type="term" value="P:systemic acquired resistance"/>
    <property type="evidence" value="ECO:0007669"/>
    <property type="project" value="InterPro"/>
</dbReference>
<dbReference type="InterPro" id="IPR016140">
    <property type="entry name" value="Bifunc_inhib/LTP/seed_store"/>
</dbReference>
<dbReference type="CDD" id="cd04660">
    <property type="entry name" value="nsLTP_like"/>
    <property type="match status" value="1"/>
</dbReference>
<organism evidence="3 4">
    <name type="scientific">Handroanthus impetiginosus</name>
    <dbReference type="NCBI Taxonomy" id="429701"/>
    <lineage>
        <taxon>Eukaryota</taxon>
        <taxon>Viridiplantae</taxon>
        <taxon>Streptophyta</taxon>
        <taxon>Embryophyta</taxon>
        <taxon>Tracheophyta</taxon>
        <taxon>Spermatophyta</taxon>
        <taxon>Magnoliopsida</taxon>
        <taxon>eudicotyledons</taxon>
        <taxon>Gunneridae</taxon>
        <taxon>Pentapetalae</taxon>
        <taxon>asterids</taxon>
        <taxon>lamiids</taxon>
        <taxon>Lamiales</taxon>
        <taxon>Bignoniaceae</taxon>
        <taxon>Crescentiina</taxon>
        <taxon>Tabebuia alliance</taxon>
        <taxon>Handroanthus</taxon>
    </lineage>
</organism>
<dbReference type="Proteomes" id="UP000231279">
    <property type="component" value="Unassembled WGS sequence"/>
</dbReference>
<dbReference type="STRING" id="429701.A0A2G9HSP8"/>
<reference evidence="4" key="1">
    <citation type="journal article" date="2018" name="Gigascience">
        <title>Genome assembly of the Pink Ipe (Handroanthus impetiginosus, Bignoniaceae), a highly valued, ecologically keystone Neotropical timber forest tree.</title>
        <authorList>
            <person name="Silva-Junior O.B."/>
            <person name="Grattapaglia D."/>
            <person name="Novaes E."/>
            <person name="Collevatti R.G."/>
        </authorList>
    </citation>
    <scope>NUCLEOTIDE SEQUENCE [LARGE SCALE GENOMIC DNA]</scope>
    <source>
        <strain evidence="4">cv. UFG-1</strain>
    </source>
</reference>
<accession>A0A2G9HSP8</accession>
<evidence type="ECO:0000256" key="1">
    <source>
        <dbReference type="SAM" id="SignalP"/>
    </source>
</evidence>
<protein>
    <recommendedName>
        <fullName evidence="2">Bifunctional inhibitor/plant lipid transfer protein/seed storage helical domain-containing protein</fullName>
    </recommendedName>
</protein>
<evidence type="ECO:0000259" key="2">
    <source>
        <dbReference type="Pfam" id="PF14368"/>
    </source>
</evidence>
<comment type="caution">
    <text evidence="3">The sequence shown here is derived from an EMBL/GenBank/DDBJ whole genome shotgun (WGS) entry which is preliminary data.</text>
</comment>
<dbReference type="PANTHER" id="PTHR33122">
    <property type="entry name" value="LIPID BINDING PROTEIN-RELATED"/>
    <property type="match status" value="1"/>
</dbReference>
<feature type="chain" id="PRO_5013755522" description="Bifunctional inhibitor/plant lipid transfer protein/seed storage helical domain-containing protein" evidence="1">
    <location>
        <begin position="22"/>
        <end position="110"/>
    </location>
</feature>
<dbReference type="AlphaFoldDB" id="A0A2G9HSP8"/>
<proteinExistence type="predicted"/>
<evidence type="ECO:0000313" key="3">
    <source>
        <dbReference type="EMBL" id="PIN20545.1"/>
    </source>
</evidence>
<keyword evidence="4" id="KW-1185">Reference proteome</keyword>
<evidence type="ECO:0000313" key="4">
    <source>
        <dbReference type="Proteomes" id="UP000231279"/>
    </source>
</evidence>
<dbReference type="SUPFAM" id="SSF47699">
    <property type="entry name" value="Bifunctional inhibitor/lipid-transfer protein/seed storage 2S albumin"/>
    <property type="match status" value="1"/>
</dbReference>
<dbReference type="Pfam" id="PF14368">
    <property type="entry name" value="LTP_2"/>
    <property type="match status" value="1"/>
</dbReference>
<dbReference type="InterPro" id="IPR036312">
    <property type="entry name" value="Bifun_inhib/LTP/seed_sf"/>
</dbReference>
<keyword evidence="1" id="KW-0732">Signal</keyword>
<name>A0A2G9HSP8_9LAMI</name>
<dbReference type="GO" id="GO:0005504">
    <property type="term" value="F:fatty acid binding"/>
    <property type="evidence" value="ECO:0007669"/>
    <property type="project" value="InterPro"/>
</dbReference>
<gene>
    <name evidence="3" type="ORF">CDL12_06763</name>
</gene>
<dbReference type="PANTHER" id="PTHR33122:SF43">
    <property type="entry name" value="BIFUNCTIONAL INHIBITOR_PLANT LIPID TRANSFER PROTEIN_SEED STORAGE HELICAL DOMAIN-CONTAINING PROTEIN"/>
    <property type="match status" value="1"/>
</dbReference>
<dbReference type="InterPro" id="IPR039265">
    <property type="entry name" value="DIR1-like"/>
</dbReference>